<dbReference type="InterPro" id="IPR012934">
    <property type="entry name" value="Znf_AD"/>
</dbReference>
<dbReference type="InParanoid" id="A0A5N4A435"/>
<keyword evidence="4 6" id="KW-0862">Zinc</keyword>
<evidence type="ECO:0000313" key="10">
    <source>
        <dbReference type="EMBL" id="KAB0792104.1"/>
    </source>
</evidence>
<proteinExistence type="predicted"/>
<dbReference type="Proteomes" id="UP000327044">
    <property type="component" value="Unassembled WGS sequence"/>
</dbReference>
<feature type="domain" description="C2H2-type" evidence="8">
    <location>
        <begin position="851"/>
        <end position="879"/>
    </location>
</feature>
<dbReference type="AlphaFoldDB" id="A0A5N4A435"/>
<gene>
    <name evidence="10" type="ORF">PPYR_14065</name>
</gene>
<dbReference type="Pfam" id="PF07776">
    <property type="entry name" value="zf-AD"/>
    <property type="match status" value="1"/>
</dbReference>
<dbReference type="SUPFAM" id="SSF57667">
    <property type="entry name" value="beta-beta-alpha zinc fingers"/>
    <property type="match status" value="2"/>
</dbReference>
<feature type="region of interest" description="Disordered" evidence="7">
    <location>
        <begin position="361"/>
        <end position="380"/>
    </location>
</feature>
<evidence type="ECO:0000256" key="2">
    <source>
        <dbReference type="ARBA" id="ARBA00022737"/>
    </source>
</evidence>
<evidence type="ECO:0000256" key="7">
    <source>
        <dbReference type="SAM" id="MobiDB-lite"/>
    </source>
</evidence>
<dbReference type="EMBL" id="VVIM01000010">
    <property type="protein sequence ID" value="KAB0792104.1"/>
    <property type="molecule type" value="Genomic_DNA"/>
</dbReference>
<dbReference type="PROSITE" id="PS00028">
    <property type="entry name" value="ZINC_FINGER_C2H2_1"/>
    <property type="match status" value="3"/>
</dbReference>
<sequence>MGQNGEMNDNACRLCEETSPIMHSVFERVPEGQQILQLIKDFLRILIYRTDPLPKQICEDCYTNLANFSSLKRISCETLERQKERLIECNDENISVQLFLNALEQDNVKNNQYNNMSEFGDNNESELCDELQQAIQDSLRKSKIQENHIEETKLLNGYSESQDDDSQASSQNKLHETDSSFSMSHNAESQSDMELCDSDSEVAPRFGKVTGKRLHGDKQMMSPISKRRRFIGPKSRVKQRKDNYLRLYREQQVTKSADVRYNPLSLLACALNVINKENVPDYVYEYYVREELDDTFADAELEEENICNYCEKLFMNENSLALHEWKHMYVVLGDKVDDPVIWNGRKSDVLVRNKWYSSINCDNETDDDPPREEENFEDSTGRVNVINPEDVLFRDTEEADNDHQDLLVAREDNVLKGEVVLIDTKATVNGIPLAEIAKDDRRTLYKSVTVNGIKRKFCPLCRYTFKDNWAIESHYFSTACHYTCRFCGVRFNKQRHEFDPHVKQHILAGDTHTTKIFASRKFQSIPRVINENRLKSKPPPLVRQTYTPKIQPLKMKQLFERTIPKIEIKKEPGTESPTFGFDGMRSEGKPQNQAYFCRKCYQVFFKLNEFNVHVVNCKGTAFKNTIPSNPSTPKPFSLMERSSKYLERETEKFSPTGRPMRNCVREIGTYADDPAEELEMPLSQMKKFTPPPVKSNRGFECGMCSSCFPTVHSRNSHMRIHKAALQQLNSLSRKSINIIKTRPDNLAKKMVNMGGGVQSFAKFADIKIKQEPMEPIVEIHEQPSPTNYPSSIGAVSITPIPNSSHTTKLDPSIMKLVQNNPNLTIKSMVEQNSKQNMAQVSNAMDGDTKCYRCLSCSKPFANKSNLYFHKKNQCSGSKYPCPFCKKRFGTEAAYSSHIYYNHPE</sequence>
<dbReference type="InterPro" id="IPR013087">
    <property type="entry name" value="Znf_C2H2_type"/>
</dbReference>
<dbReference type="Gene3D" id="3.40.1800.20">
    <property type="match status" value="1"/>
</dbReference>
<dbReference type="GO" id="GO:0008270">
    <property type="term" value="F:zinc ion binding"/>
    <property type="evidence" value="ECO:0007669"/>
    <property type="project" value="UniProtKB-UniRule"/>
</dbReference>
<organism evidence="10 11">
    <name type="scientific">Photinus pyralis</name>
    <name type="common">Common eastern firefly</name>
    <name type="synonym">Lampyris pyralis</name>
    <dbReference type="NCBI Taxonomy" id="7054"/>
    <lineage>
        <taxon>Eukaryota</taxon>
        <taxon>Metazoa</taxon>
        <taxon>Ecdysozoa</taxon>
        <taxon>Arthropoda</taxon>
        <taxon>Hexapoda</taxon>
        <taxon>Insecta</taxon>
        <taxon>Pterygota</taxon>
        <taxon>Neoptera</taxon>
        <taxon>Endopterygota</taxon>
        <taxon>Coleoptera</taxon>
        <taxon>Polyphaga</taxon>
        <taxon>Elateriformia</taxon>
        <taxon>Elateroidea</taxon>
        <taxon>Lampyridae</taxon>
        <taxon>Lampyrinae</taxon>
        <taxon>Photinus</taxon>
    </lineage>
</organism>
<dbReference type="PANTHER" id="PTHR24409">
    <property type="entry name" value="ZINC FINGER PROTEIN 142"/>
    <property type="match status" value="1"/>
</dbReference>
<evidence type="ECO:0008006" key="12">
    <source>
        <dbReference type="Google" id="ProtNLM"/>
    </source>
</evidence>
<feature type="binding site" evidence="6">
    <location>
        <position position="15"/>
    </location>
    <ligand>
        <name>Zn(2+)</name>
        <dbReference type="ChEBI" id="CHEBI:29105"/>
    </ligand>
</feature>
<comment type="caution">
    <text evidence="10">The sequence shown here is derived from an EMBL/GenBank/DDBJ whole genome shotgun (WGS) entry which is preliminary data.</text>
</comment>
<feature type="region of interest" description="Disordered" evidence="7">
    <location>
        <begin position="154"/>
        <end position="192"/>
    </location>
</feature>
<dbReference type="Gene3D" id="3.30.160.60">
    <property type="entry name" value="Classic Zinc Finger"/>
    <property type="match status" value="1"/>
</dbReference>
<evidence type="ECO:0000256" key="5">
    <source>
        <dbReference type="PROSITE-ProRule" id="PRU00042"/>
    </source>
</evidence>
<feature type="compositionally biased region" description="Polar residues" evidence="7">
    <location>
        <begin position="179"/>
        <end position="192"/>
    </location>
</feature>
<dbReference type="PROSITE" id="PS50157">
    <property type="entry name" value="ZINC_FINGER_C2H2_2"/>
    <property type="match status" value="3"/>
</dbReference>
<keyword evidence="11" id="KW-1185">Reference proteome</keyword>
<evidence type="ECO:0000313" key="11">
    <source>
        <dbReference type="Proteomes" id="UP000327044"/>
    </source>
</evidence>
<keyword evidence="1 6" id="KW-0479">Metal-binding</keyword>
<feature type="binding site" evidence="6">
    <location>
        <position position="12"/>
    </location>
    <ligand>
        <name>Zn(2+)</name>
        <dbReference type="ChEBI" id="CHEBI:29105"/>
    </ligand>
</feature>
<accession>A0A5N4A435</accession>
<feature type="domain" description="C2H2-type" evidence="8">
    <location>
        <begin position="879"/>
        <end position="904"/>
    </location>
</feature>
<name>A0A5N4A435_PHOPY</name>
<evidence type="ECO:0000256" key="6">
    <source>
        <dbReference type="PROSITE-ProRule" id="PRU01263"/>
    </source>
</evidence>
<evidence type="ECO:0000259" key="8">
    <source>
        <dbReference type="PROSITE" id="PS50157"/>
    </source>
</evidence>
<dbReference type="SMART" id="SM00355">
    <property type="entry name" value="ZnF_C2H2"/>
    <property type="match status" value="7"/>
</dbReference>
<feature type="compositionally biased region" description="Acidic residues" evidence="7">
    <location>
        <begin position="363"/>
        <end position="377"/>
    </location>
</feature>
<dbReference type="SUPFAM" id="SSF57716">
    <property type="entry name" value="Glucocorticoid receptor-like (DNA-binding domain)"/>
    <property type="match status" value="1"/>
</dbReference>
<protein>
    <recommendedName>
        <fullName evidence="12">ZAD domain-containing protein</fullName>
    </recommendedName>
</protein>
<dbReference type="OrthoDB" id="654211at2759"/>
<feature type="domain" description="ZAD" evidence="9">
    <location>
        <begin position="10"/>
        <end position="85"/>
    </location>
</feature>
<dbReference type="PANTHER" id="PTHR24409:SF295">
    <property type="entry name" value="AZ2-RELATED"/>
    <property type="match status" value="1"/>
</dbReference>
<keyword evidence="3 5" id="KW-0863">Zinc-finger</keyword>
<evidence type="ECO:0000256" key="3">
    <source>
        <dbReference type="ARBA" id="ARBA00022771"/>
    </source>
</evidence>
<keyword evidence="2" id="KW-0677">Repeat</keyword>
<dbReference type="InterPro" id="IPR036236">
    <property type="entry name" value="Znf_C2H2_sf"/>
</dbReference>
<evidence type="ECO:0000256" key="1">
    <source>
        <dbReference type="ARBA" id="ARBA00022723"/>
    </source>
</evidence>
<dbReference type="GO" id="GO:0000981">
    <property type="term" value="F:DNA-binding transcription factor activity, RNA polymerase II-specific"/>
    <property type="evidence" value="ECO:0007669"/>
    <property type="project" value="TreeGrafter"/>
</dbReference>
<dbReference type="PROSITE" id="PS51915">
    <property type="entry name" value="ZAD"/>
    <property type="match status" value="1"/>
</dbReference>
<feature type="domain" description="C2H2-type" evidence="8">
    <location>
        <begin position="699"/>
        <end position="721"/>
    </location>
</feature>
<evidence type="ECO:0000259" key="9">
    <source>
        <dbReference type="PROSITE" id="PS51915"/>
    </source>
</evidence>
<feature type="binding site" evidence="6">
    <location>
        <position position="58"/>
    </location>
    <ligand>
        <name>Zn(2+)</name>
        <dbReference type="ChEBI" id="CHEBI:29105"/>
    </ligand>
</feature>
<feature type="binding site" evidence="6">
    <location>
        <position position="61"/>
    </location>
    <ligand>
        <name>Zn(2+)</name>
        <dbReference type="ChEBI" id="CHEBI:29105"/>
    </ligand>
</feature>
<dbReference type="GO" id="GO:0005634">
    <property type="term" value="C:nucleus"/>
    <property type="evidence" value="ECO:0007669"/>
    <property type="project" value="InterPro"/>
</dbReference>
<reference evidence="10 11" key="1">
    <citation type="journal article" date="2018" name="Elife">
        <title>Firefly genomes illuminate parallel origins of bioluminescence in beetles.</title>
        <authorList>
            <person name="Fallon T.R."/>
            <person name="Lower S.E."/>
            <person name="Chang C.H."/>
            <person name="Bessho-Uehara M."/>
            <person name="Martin G.J."/>
            <person name="Bewick A.J."/>
            <person name="Behringer M."/>
            <person name="Debat H.J."/>
            <person name="Wong I."/>
            <person name="Day J.C."/>
            <person name="Suvorov A."/>
            <person name="Silva C.J."/>
            <person name="Stanger-Hall K.F."/>
            <person name="Hall D.W."/>
            <person name="Schmitz R.J."/>
            <person name="Nelson D.R."/>
            <person name="Lewis S.M."/>
            <person name="Shigenobu S."/>
            <person name="Bybee S.M."/>
            <person name="Larracuente A.M."/>
            <person name="Oba Y."/>
            <person name="Weng J.K."/>
        </authorList>
    </citation>
    <scope>NUCLEOTIDE SEQUENCE [LARGE SCALE GENOMIC DNA]</scope>
    <source>
        <strain evidence="10">1611_PpyrPB1</strain>
        <tissue evidence="10">Whole body</tissue>
    </source>
</reference>
<dbReference type="GO" id="GO:0000977">
    <property type="term" value="F:RNA polymerase II transcription regulatory region sequence-specific DNA binding"/>
    <property type="evidence" value="ECO:0007669"/>
    <property type="project" value="TreeGrafter"/>
</dbReference>
<evidence type="ECO:0000256" key="4">
    <source>
        <dbReference type="ARBA" id="ARBA00022833"/>
    </source>
</evidence>